<protein>
    <submittedName>
        <fullName evidence="1">Uncharacterized protein</fullName>
    </submittedName>
</protein>
<organism evidence="1 2">
    <name type="scientific">Rhizobium tropici</name>
    <dbReference type="NCBI Taxonomy" id="398"/>
    <lineage>
        <taxon>Bacteria</taxon>
        <taxon>Pseudomonadati</taxon>
        <taxon>Pseudomonadota</taxon>
        <taxon>Alphaproteobacteria</taxon>
        <taxon>Hyphomicrobiales</taxon>
        <taxon>Rhizobiaceae</taxon>
        <taxon>Rhizobium/Agrobacterium group</taxon>
        <taxon>Rhizobium</taxon>
    </lineage>
</organism>
<evidence type="ECO:0000313" key="1">
    <source>
        <dbReference type="EMBL" id="KAA1175391.1"/>
    </source>
</evidence>
<evidence type="ECO:0000313" key="2">
    <source>
        <dbReference type="Proteomes" id="UP000323608"/>
    </source>
</evidence>
<proteinExistence type="predicted"/>
<dbReference type="EMBL" id="VNIP01000018">
    <property type="protein sequence ID" value="KAA1175391.1"/>
    <property type="molecule type" value="Genomic_DNA"/>
</dbReference>
<sequence length="217" mass="24387">MRPSFAASSSRAFPLFFESRKRSIFFFLYAFRRKTAAHFSWKCSKRDALRGGSPRLLHSVVLFSAPVAASRAKAKLECRTPYAGRPIRSSDPFHRNSPFLPLAELRRAKKICPADRICRTETVSFPQIKSIRESSRRGRGPAARRGPKDSCALCIFPDREQHRFRVAGRGRRGPSSVRRRAVANPIGSRTVSKNDASRQEFANLFMGFSLSSSSAGY</sequence>
<name>A0A5B0VN16_RHITR</name>
<dbReference type="Proteomes" id="UP000323608">
    <property type="component" value="Unassembled WGS sequence"/>
</dbReference>
<dbReference type="AlphaFoldDB" id="A0A5B0VN16"/>
<comment type="caution">
    <text evidence="1">The sequence shown here is derived from an EMBL/GenBank/DDBJ whole genome shotgun (WGS) entry which is preliminary data.</text>
</comment>
<reference evidence="1 2" key="1">
    <citation type="submission" date="2019-07" db="EMBL/GenBank/DDBJ databases">
        <title>The Draft Genome Sequence of Rhizobium tropici SARCC-755 Associated with Superior Nodulation on Pigeonpea (Cajanus cajan (L.) Millsp.).</title>
        <authorList>
            <person name="Bopape F.L."/>
            <person name="Hassen A.I."/>
            <person name="Swanevelder Z.H."/>
            <person name="Gwata E.T."/>
        </authorList>
    </citation>
    <scope>NUCLEOTIDE SEQUENCE [LARGE SCALE GENOMIC DNA]</scope>
    <source>
        <strain evidence="1 2">SARCC-755</strain>
    </source>
</reference>
<gene>
    <name evidence="1" type="ORF">FP026_28285</name>
</gene>
<accession>A0A5B0VN16</accession>